<comment type="caution">
    <text evidence="9">The sequence shown here is derived from an EMBL/GenBank/DDBJ whole genome shotgun (WGS) entry which is preliminary data.</text>
</comment>
<dbReference type="InterPro" id="IPR035906">
    <property type="entry name" value="MetI-like_sf"/>
</dbReference>
<evidence type="ECO:0000256" key="5">
    <source>
        <dbReference type="ARBA" id="ARBA00022989"/>
    </source>
</evidence>
<evidence type="ECO:0000256" key="4">
    <source>
        <dbReference type="ARBA" id="ARBA00022692"/>
    </source>
</evidence>
<dbReference type="EMBL" id="BARS01041553">
    <property type="protein sequence ID" value="GAG33483.1"/>
    <property type="molecule type" value="Genomic_DNA"/>
</dbReference>
<accession>X0XA09</accession>
<evidence type="ECO:0000256" key="2">
    <source>
        <dbReference type="ARBA" id="ARBA00022448"/>
    </source>
</evidence>
<feature type="transmembrane region" description="Helical" evidence="7">
    <location>
        <begin position="85"/>
        <end position="111"/>
    </location>
</feature>
<dbReference type="GO" id="GO:0055085">
    <property type="term" value="P:transmembrane transport"/>
    <property type="evidence" value="ECO:0007669"/>
    <property type="project" value="InterPro"/>
</dbReference>
<dbReference type="InterPro" id="IPR051393">
    <property type="entry name" value="ABC_transporter_permease"/>
</dbReference>
<dbReference type="PANTHER" id="PTHR30193">
    <property type="entry name" value="ABC TRANSPORTER PERMEASE PROTEIN"/>
    <property type="match status" value="1"/>
</dbReference>
<keyword evidence="4 7" id="KW-0812">Transmembrane</keyword>
<feature type="transmembrane region" description="Helical" evidence="7">
    <location>
        <begin position="193"/>
        <end position="215"/>
    </location>
</feature>
<dbReference type="SUPFAM" id="SSF161098">
    <property type="entry name" value="MetI-like"/>
    <property type="match status" value="1"/>
</dbReference>
<dbReference type="Gene3D" id="1.10.3720.10">
    <property type="entry name" value="MetI-like"/>
    <property type="match status" value="1"/>
</dbReference>
<keyword evidence="6 7" id="KW-0472">Membrane</keyword>
<keyword evidence="3" id="KW-1003">Cell membrane</keyword>
<protein>
    <recommendedName>
        <fullName evidence="8">ABC transmembrane type-1 domain-containing protein</fullName>
    </recommendedName>
</protein>
<feature type="transmembrane region" description="Helical" evidence="7">
    <location>
        <begin position="132"/>
        <end position="159"/>
    </location>
</feature>
<dbReference type="GO" id="GO:0005886">
    <property type="term" value="C:plasma membrane"/>
    <property type="evidence" value="ECO:0007669"/>
    <property type="project" value="UniProtKB-SubCell"/>
</dbReference>
<sequence>TLIFTVGAVGLEIIIGLIIALMINRGAPGILRYFFRTTYFFPVIVSLASVSIVWQFLLNTDFGPINYYLGKLGFDRIPWLSSSRWALLSVIGLFAWKNLGFYMILFLAALQSVPRQLYEAAEIDGASSWQKFWGITLSLITPTLFFAIVIGLIGAFQLFDAPYIMTEGGPGDATRTLVMYIYLNGFRFLKMGYAVSSSMVLLAIILICTIFQFGVGRKWVFYQ</sequence>
<gene>
    <name evidence="9" type="ORF">S01H1_63180</name>
</gene>
<comment type="subcellular location">
    <subcellularLocation>
        <location evidence="1">Cell membrane</location>
        <topology evidence="1">Multi-pass membrane protein</topology>
    </subcellularLocation>
</comment>
<feature type="domain" description="ABC transmembrane type-1" evidence="8">
    <location>
        <begin position="1"/>
        <end position="212"/>
    </location>
</feature>
<name>X0XA09_9ZZZZ</name>
<evidence type="ECO:0000313" key="9">
    <source>
        <dbReference type="EMBL" id="GAG33483.1"/>
    </source>
</evidence>
<dbReference type="Pfam" id="PF00528">
    <property type="entry name" value="BPD_transp_1"/>
    <property type="match status" value="1"/>
</dbReference>
<dbReference type="InterPro" id="IPR000515">
    <property type="entry name" value="MetI-like"/>
</dbReference>
<evidence type="ECO:0000259" key="8">
    <source>
        <dbReference type="PROSITE" id="PS50928"/>
    </source>
</evidence>
<evidence type="ECO:0000256" key="7">
    <source>
        <dbReference type="SAM" id="Phobius"/>
    </source>
</evidence>
<evidence type="ECO:0000256" key="1">
    <source>
        <dbReference type="ARBA" id="ARBA00004651"/>
    </source>
</evidence>
<dbReference type="PANTHER" id="PTHR30193:SF37">
    <property type="entry name" value="INNER MEMBRANE ABC TRANSPORTER PERMEASE PROTEIN YCJO"/>
    <property type="match status" value="1"/>
</dbReference>
<feature type="transmembrane region" description="Helical" evidence="7">
    <location>
        <begin position="39"/>
        <end position="57"/>
    </location>
</feature>
<feature type="transmembrane region" description="Helical" evidence="7">
    <location>
        <begin position="6"/>
        <end position="27"/>
    </location>
</feature>
<dbReference type="AlphaFoldDB" id="X0XA09"/>
<feature type="non-terminal residue" evidence="9">
    <location>
        <position position="1"/>
    </location>
</feature>
<keyword evidence="5 7" id="KW-1133">Transmembrane helix</keyword>
<organism evidence="9">
    <name type="scientific">marine sediment metagenome</name>
    <dbReference type="NCBI Taxonomy" id="412755"/>
    <lineage>
        <taxon>unclassified sequences</taxon>
        <taxon>metagenomes</taxon>
        <taxon>ecological metagenomes</taxon>
    </lineage>
</organism>
<evidence type="ECO:0000256" key="3">
    <source>
        <dbReference type="ARBA" id="ARBA00022475"/>
    </source>
</evidence>
<keyword evidence="2" id="KW-0813">Transport</keyword>
<reference evidence="9" key="1">
    <citation type="journal article" date="2014" name="Front. Microbiol.">
        <title>High frequency of phylogenetically diverse reductive dehalogenase-homologous genes in deep subseafloor sedimentary metagenomes.</title>
        <authorList>
            <person name="Kawai M."/>
            <person name="Futagami T."/>
            <person name="Toyoda A."/>
            <person name="Takaki Y."/>
            <person name="Nishi S."/>
            <person name="Hori S."/>
            <person name="Arai W."/>
            <person name="Tsubouchi T."/>
            <person name="Morono Y."/>
            <person name="Uchiyama I."/>
            <person name="Ito T."/>
            <person name="Fujiyama A."/>
            <person name="Inagaki F."/>
            <person name="Takami H."/>
        </authorList>
    </citation>
    <scope>NUCLEOTIDE SEQUENCE</scope>
    <source>
        <strain evidence="9">Expedition CK06-06</strain>
    </source>
</reference>
<dbReference type="PROSITE" id="PS50928">
    <property type="entry name" value="ABC_TM1"/>
    <property type="match status" value="1"/>
</dbReference>
<evidence type="ECO:0000256" key="6">
    <source>
        <dbReference type="ARBA" id="ARBA00023136"/>
    </source>
</evidence>
<proteinExistence type="predicted"/>
<dbReference type="CDD" id="cd06261">
    <property type="entry name" value="TM_PBP2"/>
    <property type="match status" value="1"/>
</dbReference>